<dbReference type="InterPro" id="IPR057309">
    <property type="entry name" value="PcsB_CC"/>
</dbReference>
<evidence type="ECO:0000256" key="3">
    <source>
        <dbReference type="SAM" id="MobiDB-lite"/>
    </source>
</evidence>
<protein>
    <submittedName>
        <fullName evidence="6">Uncharacterized protein</fullName>
    </submittedName>
</protein>
<feature type="compositionally biased region" description="Polar residues" evidence="3">
    <location>
        <begin position="285"/>
        <end position="308"/>
    </location>
</feature>
<evidence type="ECO:0000256" key="2">
    <source>
        <dbReference type="SAM" id="Coils"/>
    </source>
</evidence>
<dbReference type="CDD" id="cd12797">
    <property type="entry name" value="M23_peptidase"/>
    <property type="match status" value="1"/>
</dbReference>
<dbReference type="PANTHER" id="PTHR21666">
    <property type="entry name" value="PEPTIDASE-RELATED"/>
    <property type="match status" value="1"/>
</dbReference>
<proteinExistence type="predicted"/>
<organism evidence="6 7">
    <name type="scientific">Vagococcus acidifermentans</name>
    <dbReference type="NCBI Taxonomy" id="564710"/>
    <lineage>
        <taxon>Bacteria</taxon>
        <taxon>Bacillati</taxon>
        <taxon>Bacillota</taxon>
        <taxon>Bacilli</taxon>
        <taxon>Lactobacillales</taxon>
        <taxon>Enterococcaceae</taxon>
        <taxon>Vagococcus</taxon>
    </lineage>
</organism>
<feature type="compositionally biased region" description="Low complexity" evidence="3">
    <location>
        <begin position="260"/>
        <end position="284"/>
    </location>
</feature>
<keyword evidence="2" id="KW-0175">Coiled coil</keyword>
<keyword evidence="7" id="KW-1185">Reference proteome</keyword>
<evidence type="ECO:0000259" key="4">
    <source>
        <dbReference type="Pfam" id="PF01551"/>
    </source>
</evidence>
<reference evidence="6 7" key="1">
    <citation type="submission" date="2017-05" db="EMBL/GenBank/DDBJ databases">
        <title>Vagococcus spp. assemblies.</title>
        <authorList>
            <person name="Gulvik C.A."/>
        </authorList>
    </citation>
    <scope>NUCLEOTIDE SEQUENCE [LARGE SCALE GENOMIC DNA]</scope>
    <source>
        <strain evidence="6 7">LMG 24798</strain>
    </source>
</reference>
<dbReference type="InterPro" id="IPR050570">
    <property type="entry name" value="Cell_wall_metabolism_enzyme"/>
</dbReference>
<dbReference type="Proteomes" id="UP000286773">
    <property type="component" value="Unassembled WGS sequence"/>
</dbReference>
<dbReference type="Pfam" id="PF01551">
    <property type="entry name" value="Peptidase_M23"/>
    <property type="match status" value="1"/>
</dbReference>
<keyword evidence="1" id="KW-0732">Signal</keyword>
<gene>
    <name evidence="6" type="ORF">CBF27_08040</name>
</gene>
<dbReference type="Pfam" id="PF24568">
    <property type="entry name" value="CC_PcsB"/>
    <property type="match status" value="1"/>
</dbReference>
<dbReference type="PANTHER" id="PTHR21666:SF270">
    <property type="entry name" value="MUREIN HYDROLASE ACTIVATOR ENVC"/>
    <property type="match status" value="1"/>
</dbReference>
<dbReference type="Gene3D" id="2.70.70.10">
    <property type="entry name" value="Glucose Permease (Domain IIA)"/>
    <property type="match status" value="1"/>
</dbReference>
<evidence type="ECO:0000259" key="5">
    <source>
        <dbReference type="Pfam" id="PF24568"/>
    </source>
</evidence>
<dbReference type="OrthoDB" id="9805070at2"/>
<dbReference type="InterPro" id="IPR016047">
    <property type="entry name" value="M23ase_b-sheet_dom"/>
</dbReference>
<dbReference type="EMBL" id="NGKC01000008">
    <property type="protein sequence ID" value="RSU11439.1"/>
    <property type="molecule type" value="Genomic_DNA"/>
</dbReference>
<feature type="domain" description="M23ase beta-sheet core" evidence="4">
    <location>
        <begin position="332"/>
        <end position="418"/>
    </location>
</feature>
<dbReference type="SUPFAM" id="SSF51261">
    <property type="entry name" value="Duplicated hybrid motif"/>
    <property type="match status" value="1"/>
</dbReference>
<feature type="domain" description="Peptidoglycan hydrolase PcsB coiled-coil" evidence="5">
    <location>
        <begin position="103"/>
        <end position="177"/>
    </location>
</feature>
<dbReference type="InterPro" id="IPR011055">
    <property type="entry name" value="Dup_hybrid_motif"/>
</dbReference>
<evidence type="ECO:0000313" key="7">
    <source>
        <dbReference type="Proteomes" id="UP000286773"/>
    </source>
</evidence>
<name>A0A430ATP6_9ENTE</name>
<feature type="region of interest" description="Disordered" evidence="3">
    <location>
        <begin position="251"/>
        <end position="308"/>
    </location>
</feature>
<feature type="coiled-coil region" evidence="2">
    <location>
        <begin position="40"/>
        <end position="123"/>
    </location>
</feature>
<comment type="caution">
    <text evidence="6">The sequence shown here is derived from an EMBL/GenBank/DDBJ whole genome shotgun (WGS) entry which is preliminary data.</text>
</comment>
<dbReference type="AlphaFoldDB" id="A0A430ATP6"/>
<evidence type="ECO:0000256" key="1">
    <source>
        <dbReference type="ARBA" id="ARBA00022729"/>
    </source>
</evidence>
<dbReference type="Gene3D" id="6.10.250.3150">
    <property type="match status" value="1"/>
</dbReference>
<dbReference type="GO" id="GO:0004222">
    <property type="term" value="F:metalloendopeptidase activity"/>
    <property type="evidence" value="ECO:0007669"/>
    <property type="project" value="TreeGrafter"/>
</dbReference>
<sequence length="434" mass="46594">MSNIILGMRVAIYMLNKKSFAISLVTIATLTISSPISVSATNIDDKINQQEQKINDLNNQKAAADKTLAGLESQIATLKEETQQLLDEKVALEQEVAQLNKEIADLEEAIQKRSEKIDEQARETQVNQDKQNIVSVLLEADSVSDAINRTLAYGTLVSANNSIMEDQKRDKDDLAQKKQTLEEKVAAITKKQEAFKVKQTELEASKAEQVKLANDILNNLANEKDKKAEYVAQKAEAERIAAEAARKQKELEKQQKEAEQATQAAVQKVTGEENVSQSNNVSSSGTANSGAQTKPQTPAPQTGSGFQSPLSSLVVTSGFGYRADPTGNAGNFHSGIDFGGSMNTPVMAARAGTVIAAGFEPGGGNHIIIQHDNGYYTYYLHLNQHVASVGASVQAGDVVGLMGTTGDSTGVHLHFGISTGFWSGYLNPGPFLGI</sequence>
<accession>A0A430ATP6</accession>
<evidence type="ECO:0000313" key="6">
    <source>
        <dbReference type="EMBL" id="RSU11439.1"/>
    </source>
</evidence>